<keyword evidence="7" id="KW-0998">Cell outer membrane</keyword>
<dbReference type="EMBL" id="CP133270">
    <property type="protein sequence ID" value="WVX66292.1"/>
    <property type="molecule type" value="Genomic_DNA"/>
</dbReference>
<comment type="subcellular location">
    <subcellularLocation>
        <location evidence="1">Cell outer membrane</location>
    </subcellularLocation>
</comment>
<evidence type="ECO:0000313" key="11">
    <source>
        <dbReference type="Proteomes" id="UP001330434"/>
    </source>
</evidence>
<dbReference type="InterPro" id="IPR010130">
    <property type="entry name" value="T1SS_OMP_TolC"/>
</dbReference>
<gene>
    <name evidence="10" type="ORF">Bealeia1_00468</name>
</gene>
<evidence type="ECO:0000256" key="7">
    <source>
        <dbReference type="ARBA" id="ARBA00023237"/>
    </source>
</evidence>
<comment type="similarity">
    <text evidence="2">Belongs to the outer membrane factor (OMF) (TC 1.B.17) family.</text>
</comment>
<dbReference type="NCBIfam" id="TIGR01844">
    <property type="entry name" value="type_I_sec_TolC"/>
    <property type="match status" value="1"/>
</dbReference>
<dbReference type="Proteomes" id="UP001330434">
    <property type="component" value="Chromosome"/>
</dbReference>
<dbReference type="SUPFAM" id="SSF56954">
    <property type="entry name" value="Outer membrane efflux proteins (OEP)"/>
    <property type="match status" value="1"/>
</dbReference>
<keyword evidence="3" id="KW-0813">Transport</keyword>
<evidence type="ECO:0000313" key="10">
    <source>
        <dbReference type="EMBL" id="WVX66292.1"/>
    </source>
</evidence>
<accession>A0ABZ2C225</accession>
<evidence type="ECO:0000256" key="8">
    <source>
        <dbReference type="SAM" id="MobiDB-lite"/>
    </source>
</evidence>
<dbReference type="PROSITE" id="PS51257">
    <property type="entry name" value="PROKAR_LIPOPROTEIN"/>
    <property type="match status" value="1"/>
</dbReference>
<keyword evidence="4" id="KW-1134">Transmembrane beta strand</keyword>
<protein>
    <submittedName>
        <fullName evidence="10">TolC family outer membrane protein</fullName>
    </submittedName>
</protein>
<evidence type="ECO:0000256" key="5">
    <source>
        <dbReference type="ARBA" id="ARBA00022692"/>
    </source>
</evidence>
<keyword evidence="6" id="KW-0472">Membrane</keyword>
<reference evidence="10 11" key="1">
    <citation type="journal article" date="2024" name="Environ. Microbiol.">
        <title>Novel evolutionary insights on the interactions of the Holosporales (Alphaproteobacteria) with eukaryotic hosts from comparative genomics.</title>
        <authorList>
            <person name="Giovannini M."/>
            <person name="Petroni G."/>
            <person name="Castelli M."/>
        </authorList>
    </citation>
    <scope>NUCLEOTIDE SEQUENCE [LARGE SCALE GENOMIC DNA]</scope>
    <source>
        <strain evidence="10 11">US_Bl 15I1</strain>
    </source>
</reference>
<proteinExistence type="inferred from homology"/>
<evidence type="ECO:0000256" key="9">
    <source>
        <dbReference type="SAM" id="SignalP"/>
    </source>
</evidence>
<dbReference type="RefSeq" id="WP_338453681.1">
    <property type="nucleotide sequence ID" value="NZ_CP133270.1"/>
</dbReference>
<keyword evidence="11" id="KW-1185">Reference proteome</keyword>
<dbReference type="Gene3D" id="1.20.1600.10">
    <property type="entry name" value="Outer membrane efflux proteins (OEP)"/>
    <property type="match status" value="1"/>
</dbReference>
<feature type="chain" id="PRO_5046842595" evidence="9">
    <location>
        <begin position="21"/>
        <end position="487"/>
    </location>
</feature>
<feature type="signal peptide" evidence="9">
    <location>
        <begin position="1"/>
        <end position="20"/>
    </location>
</feature>
<dbReference type="InterPro" id="IPR051906">
    <property type="entry name" value="TolC-like"/>
</dbReference>
<name>A0ABZ2C225_9PROT</name>
<evidence type="ECO:0000256" key="6">
    <source>
        <dbReference type="ARBA" id="ARBA00023136"/>
    </source>
</evidence>
<feature type="region of interest" description="Disordered" evidence="8">
    <location>
        <begin position="92"/>
        <end position="111"/>
    </location>
</feature>
<evidence type="ECO:0000256" key="1">
    <source>
        <dbReference type="ARBA" id="ARBA00004442"/>
    </source>
</evidence>
<evidence type="ECO:0000256" key="3">
    <source>
        <dbReference type="ARBA" id="ARBA00022448"/>
    </source>
</evidence>
<dbReference type="Pfam" id="PF02321">
    <property type="entry name" value="OEP"/>
    <property type="match status" value="2"/>
</dbReference>
<dbReference type="PANTHER" id="PTHR30026">
    <property type="entry name" value="OUTER MEMBRANE PROTEIN TOLC"/>
    <property type="match status" value="1"/>
</dbReference>
<sequence length="487" mass="53412">MIAKKLINSFFILLMSSACFGLQAGSDSEISSAGERVVTNPQDSPVVSLEDALSRTYMQNTDLDAQRAQLRQTDETVSQAVSQWRPSVTVQGQQNKSWDFPDHQRRTHKASTGVTTTINQNIYAGGKTIAATRSAESNVLAGRAGLFDQEQKSLLQAVQAFFDVIAKRETVEARKKNEQFLKRTLEQTQARYEVGEVSRTDVAAAEASYAEASAQRVAAEGDFEVSNATFFQVVGSPAGKLAMPSKVLLPLPDDLENAIKTAEAKNPTIKAAFHSLEAAKHQVDVVKAGLLPSVDVSGSNSRVRQSASFQSDARNTDLTVGVTATMPLYSQGIVSSQVRQQYQAVAQLKVQLEGARRSVRQFVTQAWESLIAARKSVEQYIASVKAGKLAVEGVTEEATVGVKTVLDVLEQEKRYIDTQVSLIQAEQALMVASYQVLQAQGQLTAQELVLNVKPYNPEKHYDDVKWAAIQFWEGEDERYVKDKDEAQ</sequence>
<evidence type="ECO:0000256" key="2">
    <source>
        <dbReference type="ARBA" id="ARBA00007613"/>
    </source>
</evidence>
<dbReference type="InterPro" id="IPR003423">
    <property type="entry name" value="OMP_efflux"/>
</dbReference>
<dbReference type="PANTHER" id="PTHR30026:SF22">
    <property type="entry name" value="OUTER MEMBRANE EFFLUX PROTEIN"/>
    <property type="match status" value="1"/>
</dbReference>
<keyword evidence="9" id="KW-0732">Signal</keyword>
<evidence type="ECO:0000256" key="4">
    <source>
        <dbReference type="ARBA" id="ARBA00022452"/>
    </source>
</evidence>
<organism evidence="10 11">
    <name type="scientific">Candidatus Bealeia paramacronuclearis</name>
    <dbReference type="NCBI Taxonomy" id="1921001"/>
    <lineage>
        <taxon>Bacteria</taxon>
        <taxon>Pseudomonadati</taxon>
        <taxon>Pseudomonadota</taxon>
        <taxon>Alphaproteobacteria</taxon>
        <taxon>Holosporales</taxon>
        <taxon>Holosporaceae</taxon>
        <taxon>Candidatus Bealeia</taxon>
    </lineage>
</organism>
<keyword evidence="5" id="KW-0812">Transmembrane</keyword>